<proteinExistence type="predicted"/>
<accession>A0A0F6YLK4</accession>
<feature type="compositionally biased region" description="Basic and acidic residues" evidence="1">
    <location>
        <begin position="1"/>
        <end position="18"/>
    </location>
</feature>
<gene>
    <name evidence="2" type="ORF">DB32_006440</name>
</gene>
<dbReference type="Proteomes" id="UP000034883">
    <property type="component" value="Chromosome"/>
</dbReference>
<dbReference type="EMBL" id="CP011125">
    <property type="protein sequence ID" value="AKF09291.1"/>
    <property type="molecule type" value="Genomic_DNA"/>
</dbReference>
<evidence type="ECO:0000256" key="1">
    <source>
        <dbReference type="SAM" id="MobiDB-lite"/>
    </source>
</evidence>
<evidence type="ECO:0000313" key="3">
    <source>
        <dbReference type="Proteomes" id="UP000034883"/>
    </source>
</evidence>
<dbReference type="AlphaFoldDB" id="A0A0F6YLK4"/>
<reference evidence="2 3" key="1">
    <citation type="submission" date="2015-03" db="EMBL/GenBank/DDBJ databases">
        <title>Genome assembly of Sandaracinus amylolyticus DSM 53668.</title>
        <authorList>
            <person name="Sharma G."/>
            <person name="Subramanian S."/>
        </authorList>
    </citation>
    <scope>NUCLEOTIDE SEQUENCE [LARGE SCALE GENOMIC DNA]</scope>
    <source>
        <strain evidence="2 3">DSM 53668</strain>
    </source>
</reference>
<keyword evidence="3" id="KW-1185">Reference proteome</keyword>
<dbReference type="KEGG" id="samy:DB32_006440"/>
<organism evidence="2 3">
    <name type="scientific">Sandaracinus amylolyticus</name>
    <dbReference type="NCBI Taxonomy" id="927083"/>
    <lineage>
        <taxon>Bacteria</taxon>
        <taxon>Pseudomonadati</taxon>
        <taxon>Myxococcota</taxon>
        <taxon>Polyangia</taxon>
        <taxon>Polyangiales</taxon>
        <taxon>Sandaracinaceae</taxon>
        <taxon>Sandaracinus</taxon>
    </lineage>
</organism>
<evidence type="ECO:0000313" key="2">
    <source>
        <dbReference type="EMBL" id="AKF09291.1"/>
    </source>
</evidence>
<sequence>MTIGHDESPEKTRREGLKTQKAAGPLGAAAFVLLSDRGAL</sequence>
<name>A0A0F6YLK4_9BACT</name>
<protein>
    <submittedName>
        <fullName evidence="2">Uncharacterized protein</fullName>
    </submittedName>
</protein>
<feature type="region of interest" description="Disordered" evidence="1">
    <location>
        <begin position="1"/>
        <end position="21"/>
    </location>
</feature>